<keyword evidence="1" id="KW-1133">Transmembrane helix</keyword>
<organism evidence="2 3">
    <name type="scientific">Cryptosporangium aurantiacum</name>
    <dbReference type="NCBI Taxonomy" id="134849"/>
    <lineage>
        <taxon>Bacteria</taxon>
        <taxon>Bacillati</taxon>
        <taxon>Actinomycetota</taxon>
        <taxon>Actinomycetes</taxon>
        <taxon>Cryptosporangiales</taxon>
        <taxon>Cryptosporangiaceae</taxon>
        <taxon>Cryptosporangium</taxon>
    </lineage>
</organism>
<dbReference type="Proteomes" id="UP000184440">
    <property type="component" value="Unassembled WGS sequence"/>
</dbReference>
<proteinExistence type="predicted"/>
<dbReference type="EMBL" id="FRCS01000001">
    <property type="protein sequence ID" value="SHM49316.1"/>
    <property type="molecule type" value="Genomic_DNA"/>
</dbReference>
<dbReference type="AlphaFoldDB" id="A0A1M7J8H4"/>
<protein>
    <submittedName>
        <fullName evidence="2">Uncharacterized protein</fullName>
    </submittedName>
</protein>
<evidence type="ECO:0000313" key="2">
    <source>
        <dbReference type="EMBL" id="SHM49316.1"/>
    </source>
</evidence>
<feature type="transmembrane region" description="Helical" evidence="1">
    <location>
        <begin position="26"/>
        <end position="43"/>
    </location>
</feature>
<reference evidence="2 3" key="1">
    <citation type="submission" date="2016-11" db="EMBL/GenBank/DDBJ databases">
        <authorList>
            <person name="Jaros S."/>
            <person name="Januszkiewicz K."/>
            <person name="Wedrychowicz H."/>
        </authorList>
    </citation>
    <scope>NUCLEOTIDE SEQUENCE [LARGE SCALE GENOMIC DNA]</scope>
    <source>
        <strain evidence="2 3">DSM 46144</strain>
    </source>
</reference>
<keyword evidence="1" id="KW-0812">Transmembrane</keyword>
<gene>
    <name evidence="2" type="ORF">SAMN05443668_101719</name>
</gene>
<evidence type="ECO:0000256" key="1">
    <source>
        <dbReference type="SAM" id="Phobius"/>
    </source>
</evidence>
<keyword evidence="1" id="KW-0472">Membrane</keyword>
<keyword evidence="3" id="KW-1185">Reference proteome</keyword>
<dbReference type="RefSeq" id="WP_073251324.1">
    <property type="nucleotide sequence ID" value="NZ_FRCS01000001.1"/>
</dbReference>
<name>A0A1M7J8H4_9ACTN</name>
<feature type="transmembrane region" description="Helical" evidence="1">
    <location>
        <begin position="49"/>
        <end position="68"/>
    </location>
</feature>
<sequence>MANNALSNYLADLMSFTSAPTVPRELAVTVSSLVLLGVVWTIVDDRQFMLILSVVFGLYLALRLGLAARKQGAR</sequence>
<evidence type="ECO:0000313" key="3">
    <source>
        <dbReference type="Proteomes" id="UP000184440"/>
    </source>
</evidence>
<accession>A0A1M7J8H4</accession>
<dbReference type="STRING" id="134849.SAMN05443668_101719"/>